<dbReference type="AlphaFoldDB" id="A0A1I3RX68"/>
<dbReference type="EMBL" id="FOQD01000022">
    <property type="protein sequence ID" value="SFJ50620.1"/>
    <property type="molecule type" value="Genomic_DNA"/>
</dbReference>
<gene>
    <name evidence="2" type="ORF">SAMN05421753_12222</name>
</gene>
<feature type="domain" description="YhcG N-terminal" evidence="1">
    <location>
        <begin position="39"/>
        <end position="129"/>
    </location>
</feature>
<dbReference type="InterPro" id="IPR041527">
    <property type="entry name" value="YhcG_N"/>
</dbReference>
<dbReference type="PANTHER" id="PTHR30547">
    <property type="entry name" value="UNCHARACTERIZED PROTEIN YHCG-RELATED"/>
    <property type="match status" value="1"/>
</dbReference>
<dbReference type="InterPro" id="IPR053148">
    <property type="entry name" value="PD-DEXK-like_domain"/>
</dbReference>
<name>A0A1I3RX68_9PLAN</name>
<organism evidence="2 3">
    <name type="scientific">Planctomicrobium piriforme</name>
    <dbReference type="NCBI Taxonomy" id="1576369"/>
    <lineage>
        <taxon>Bacteria</taxon>
        <taxon>Pseudomonadati</taxon>
        <taxon>Planctomycetota</taxon>
        <taxon>Planctomycetia</taxon>
        <taxon>Planctomycetales</taxon>
        <taxon>Planctomycetaceae</taxon>
        <taxon>Planctomicrobium</taxon>
    </lineage>
</organism>
<dbReference type="Pfam" id="PF17761">
    <property type="entry name" value="DUF1016_N"/>
    <property type="match status" value="1"/>
</dbReference>
<dbReference type="RefSeq" id="WP_217647184.1">
    <property type="nucleotide sequence ID" value="NZ_FOQD01000022.1"/>
</dbReference>
<proteinExistence type="predicted"/>
<protein>
    <recommendedName>
        <fullName evidence="1">YhcG N-terminal domain-containing protein</fullName>
    </recommendedName>
</protein>
<evidence type="ECO:0000313" key="3">
    <source>
        <dbReference type="Proteomes" id="UP000199518"/>
    </source>
</evidence>
<evidence type="ECO:0000313" key="2">
    <source>
        <dbReference type="EMBL" id="SFJ50620.1"/>
    </source>
</evidence>
<reference evidence="3" key="1">
    <citation type="submission" date="2016-10" db="EMBL/GenBank/DDBJ databases">
        <authorList>
            <person name="Varghese N."/>
            <person name="Submissions S."/>
        </authorList>
    </citation>
    <scope>NUCLEOTIDE SEQUENCE [LARGE SCALE GENOMIC DNA]</scope>
    <source>
        <strain evidence="3">DSM 26348</strain>
    </source>
</reference>
<evidence type="ECO:0000259" key="1">
    <source>
        <dbReference type="Pfam" id="PF17761"/>
    </source>
</evidence>
<accession>A0A1I3RX68</accession>
<dbReference type="Proteomes" id="UP000199518">
    <property type="component" value="Unassembled WGS sequence"/>
</dbReference>
<keyword evidence="3" id="KW-1185">Reference proteome</keyword>
<dbReference type="PANTHER" id="PTHR30547:SF5">
    <property type="entry name" value="NUCLEASE YHCG-RELATED"/>
    <property type="match status" value="1"/>
</dbReference>
<sequence length="181" mass="20001">MAVVRFSSLKSEAALMARKRAKSSGAMRPVGDSDGLLGEIVSLLEADRRTSARAGNAVMTATYWEIGRRIVEFEQRGAAQAEYGQELVKRLAADLTQRCGRGFSWWNVDQMRAFHLAYLGILQTASAKMDGIQPGRILPTPSAKFDAEKAQTLPAQSAEPHLFHITLNRQVASLSRTRRRV</sequence>